<proteinExistence type="predicted"/>
<gene>
    <name evidence="1" type="ORF">RDB_LOCUS12119</name>
</gene>
<dbReference type="InterPro" id="IPR021858">
    <property type="entry name" value="Fun_TF"/>
</dbReference>
<reference evidence="1" key="1">
    <citation type="submission" date="2021-01" db="EMBL/GenBank/DDBJ databases">
        <authorList>
            <person name="Kaushik A."/>
        </authorList>
    </citation>
    <scope>NUCLEOTIDE SEQUENCE</scope>
    <source>
        <strain evidence="1">AG4-R118</strain>
    </source>
</reference>
<sequence length="165" mass="18897">MWENGSTSNEDAIMSLEQDIREILPYIGSSADRFLAIMRSVVQECWRQAAFVYLYMAVCGDPCDTPRVKKAFKRFMNLLNGTKPGRLPDDFLSLPLALVSPAAQRQRDREAIRLRVLEFHRRGQAIRADNHITRLVEDYWARADTGSRPITWSDVAVSQRRVLGV</sequence>
<comment type="caution">
    <text evidence="1">The sequence shown here is derived from an EMBL/GenBank/DDBJ whole genome shotgun (WGS) entry which is preliminary data.</text>
</comment>
<evidence type="ECO:0000313" key="1">
    <source>
        <dbReference type="EMBL" id="CAE6411347.1"/>
    </source>
</evidence>
<evidence type="ECO:0000313" key="2">
    <source>
        <dbReference type="Proteomes" id="UP000663888"/>
    </source>
</evidence>
<name>A0A8H3ACY4_9AGAM</name>
<accession>A0A8H3ACY4</accession>
<protein>
    <submittedName>
        <fullName evidence="1">Uncharacterized protein</fullName>
    </submittedName>
</protein>
<dbReference type="Proteomes" id="UP000663888">
    <property type="component" value="Unassembled WGS sequence"/>
</dbReference>
<dbReference type="EMBL" id="CAJMWX010000284">
    <property type="protein sequence ID" value="CAE6411347.1"/>
    <property type="molecule type" value="Genomic_DNA"/>
</dbReference>
<organism evidence="1 2">
    <name type="scientific">Rhizoctonia solani</name>
    <dbReference type="NCBI Taxonomy" id="456999"/>
    <lineage>
        <taxon>Eukaryota</taxon>
        <taxon>Fungi</taxon>
        <taxon>Dikarya</taxon>
        <taxon>Basidiomycota</taxon>
        <taxon>Agaricomycotina</taxon>
        <taxon>Agaricomycetes</taxon>
        <taxon>Cantharellales</taxon>
        <taxon>Ceratobasidiaceae</taxon>
        <taxon>Rhizoctonia</taxon>
    </lineage>
</organism>
<dbReference type="Pfam" id="PF11951">
    <property type="entry name" value="Fungal_trans_2"/>
    <property type="match status" value="1"/>
</dbReference>
<dbReference type="AlphaFoldDB" id="A0A8H3ACY4"/>